<organism evidence="1 2">
    <name type="scientific">Aromia moschata</name>
    <dbReference type="NCBI Taxonomy" id="1265417"/>
    <lineage>
        <taxon>Eukaryota</taxon>
        <taxon>Metazoa</taxon>
        <taxon>Ecdysozoa</taxon>
        <taxon>Arthropoda</taxon>
        <taxon>Hexapoda</taxon>
        <taxon>Insecta</taxon>
        <taxon>Pterygota</taxon>
        <taxon>Neoptera</taxon>
        <taxon>Endopterygota</taxon>
        <taxon>Coleoptera</taxon>
        <taxon>Polyphaga</taxon>
        <taxon>Cucujiformia</taxon>
        <taxon>Chrysomeloidea</taxon>
        <taxon>Cerambycidae</taxon>
        <taxon>Cerambycinae</taxon>
        <taxon>Callichromatini</taxon>
        <taxon>Aromia</taxon>
    </lineage>
</organism>
<name>A0AAV8Y7I8_9CUCU</name>
<dbReference type="AlphaFoldDB" id="A0AAV8Y7I8"/>
<evidence type="ECO:0000313" key="2">
    <source>
        <dbReference type="Proteomes" id="UP001162162"/>
    </source>
</evidence>
<accession>A0AAV8Y7I8</accession>
<proteinExistence type="predicted"/>
<gene>
    <name evidence="1" type="ORF">NQ318_008243</name>
</gene>
<protein>
    <submittedName>
        <fullName evidence="1">Uncharacterized protein</fullName>
    </submittedName>
</protein>
<comment type="caution">
    <text evidence="1">The sequence shown here is derived from an EMBL/GenBank/DDBJ whole genome shotgun (WGS) entry which is preliminary data.</text>
</comment>
<dbReference type="EMBL" id="JAPWTK010000173">
    <property type="protein sequence ID" value="KAJ8946887.1"/>
    <property type="molecule type" value="Genomic_DNA"/>
</dbReference>
<sequence>MYLRPKPGETEEDLLRLQKEFEKNKAENKIQPAATVVSSTNKDEKEDRNDISDLTKVDIEEQLANTFEAIPVILICKVSLRRNCRDQPRLCLNSIQEGDFLRPRDEMLP</sequence>
<evidence type="ECO:0000313" key="1">
    <source>
        <dbReference type="EMBL" id="KAJ8946887.1"/>
    </source>
</evidence>
<keyword evidence="2" id="KW-1185">Reference proteome</keyword>
<dbReference type="Proteomes" id="UP001162162">
    <property type="component" value="Unassembled WGS sequence"/>
</dbReference>
<reference evidence="1" key="1">
    <citation type="journal article" date="2023" name="Insect Mol. Biol.">
        <title>Genome sequencing provides insights into the evolution of gene families encoding plant cell wall-degrading enzymes in longhorned beetles.</title>
        <authorList>
            <person name="Shin N.R."/>
            <person name="Okamura Y."/>
            <person name="Kirsch R."/>
            <person name="Pauchet Y."/>
        </authorList>
    </citation>
    <scope>NUCLEOTIDE SEQUENCE</scope>
    <source>
        <strain evidence="1">AMC_N1</strain>
    </source>
</reference>